<reference evidence="1" key="1">
    <citation type="journal article" date="2023" name="Nat. Commun.">
        <title>Diploid and tetraploid genomes of Acorus and the evolution of monocots.</title>
        <authorList>
            <person name="Ma L."/>
            <person name="Liu K.W."/>
            <person name="Li Z."/>
            <person name="Hsiao Y.Y."/>
            <person name="Qi Y."/>
            <person name="Fu T."/>
            <person name="Tang G.D."/>
            <person name="Zhang D."/>
            <person name="Sun W.H."/>
            <person name="Liu D.K."/>
            <person name="Li Y."/>
            <person name="Chen G.Z."/>
            <person name="Liu X.D."/>
            <person name="Liao X.Y."/>
            <person name="Jiang Y.T."/>
            <person name="Yu X."/>
            <person name="Hao Y."/>
            <person name="Huang J."/>
            <person name="Zhao X.W."/>
            <person name="Ke S."/>
            <person name="Chen Y.Y."/>
            <person name="Wu W.L."/>
            <person name="Hsu J.L."/>
            <person name="Lin Y.F."/>
            <person name="Huang M.D."/>
            <person name="Li C.Y."/>
            <person name="Huang L."/>
            <person name="Wang Z.W."/>
            <person name="Zhao X."/>
            <person name="Zhong W.Y."/>
            <person name="Peng D.H."/>
            <person name="Ahmad S."/>
            <person name="Lan S."/>
            <person name="Zhang J.S."/>
            <person name="Tsai W.C."/>
            <person name="Van de Peer Y."/>
            <person name="Liu Z.J."/>
        </authorList>
    </citation>
    <scope>NUCLEOTIDE SEQUENCE</scope>
    <source>
        <strain evidence="1">CP</strain>
    </source>
</reference>
<keyword evidence="2" id="KW-1185">Reference proteome</keyword>
<name>A0AAV9EP33_ACOCL</name>
<dbReference type="PANTHER" id="PTHR36617">
    <property type="entry name" value="PROTEIN, PUTATIVE-RELATED"/>
    <property type="match status" value="1"/>
</dbReference>
<comment type="caution">
    <text evidence="1">The sequence shown here is derived from an EMBL/GenBank/DDBJ whole genome shotgun (WGS) entry which is preliminary data.</text>
</comment>
<dbReference type="PANTHER" id="PTHR36617:SF15">
    <property type="entry name" value="REVERSE TRANSCRIPTASE ZINC-BINDING DOMAIN-CONTAINING PROTEIN"/>
    <property type="match status" value="1"/>
</dbReference>
<evidence type="ECO:0000313" key="2">
    <source>
        <dbReference type="Proteomes" id="UP001180020"/>
    </source>
</evidence>
<organism evidence="1 2">
    <name type="scientific">Acorus calamus</name>
    <name type="common">Sweet flag</name>
    <dbReference type="NCBI Taxonomy" id="4465"/>
    <lineage>
        <taxon>Eukaryota</taxon>
        <taxon>Viridiplantae</taxon>
        <taxon>Streptophyta</taxon>
        <taxon>Embryophyta</taxon>
        <taxon>Tracheophyta</taxon>
        <taxon>Spermatophyta</taxon>
        <taxon>Magnoliopsida</taxon>
        <taxon>Liliopsida</taxon>
        <taxon>Acoraceae</taxon>
        <taxon>Acorus</taxon>
    </lineage>
</organism>
<gene>
    <name evidence="1" type="ORF">QJS10_CPA06g01088</name>
</gene>
<dbReference type="Proteomes" id="UP001180020">
    <property type="component" value="Unassembled WGS sequence"/>
</dbReference>
<evidence type="ECO:0008006" key="3">
    <source>
        <dbReference type="Google" id="ProtNLM"/>
    </source>
</evidence>
<reference evidence="1" key="2">
    <citation type="submission" date="2023-06" db="EMBL/GenBank/DDBJ databases">
        <authorList>
            <person name="Ma L."/>
            <person name="Liu K.-W."/>
            <person name="Li Z."/>
            <person name="Hsiao Y.-Y."/>
            <person name="Qi Y."/>
            <person name="Fu T."/>
            <person name="Tang G."/>
            <person name="Zhang D."/>
            <person name="Sun W.-H."/>
            <person name="Liu D.-K."/>
            <person name="Li Y."/>
            <person name="Chen G.-Z."/>
            <person name="Liu X.-D."/>
            <person name="Liao X.-Y."/>
            <person name="Jiang Y.-T."/>
            <person name="Yu X."/>
            <person name="Hao Y."/>
            <person name="Huang J."/>
            <person name="Zhao X.-W."/>
            <person name="Ke S."/>
            <person name="Chen Y.-Y."/>
            <person name="Wu W.-L."/>
            <person name="Hsu J.-L."/>
            <person name="Lin Y.-F."/>
            <person name="Huang M.-D."/>
            <person name="Li C.-Y."/>
            <person name="Huang L."/>
            <person name="Wang Z.-W."/>
            <person name="Zhao X."/>
            <person name="Zhong W.-Y."/>
            <person name="Peng D.-H."/>
            <person name="Ahmad S."/>
            <person name="Lan S."/>
            <person name="Zhang J.-S."/>
            <person name="Tsai W.-C."/>
            <person name="Van De Peer Y."/>
            <person name="Liu Z.-J."/>
        </authorList>
    </citation>
    <scope>NUCLEOTIDE SEQUENCE</scope>
    <source>
        <strain evidence="1">CP</strain>
        <tissue evidence="1">Leaves</tissue>
    </source>
</reference>
<dbReference type="EMBL" id="JAUJYO010000006">
    <property type="protein sequence ID" value="KAK1313988.1"/>
    <property type="molecule type" value="Genomic_DNA"/>
</dbReference>
<proteinExistence type="predicted"/>
<evidence type="ECO:0000313" key="1">
    <source>
        <dbReference type="EMBL" id="KAK1313988.1"/>
    </source>
</evidence>
<sequence>MEARFGCGDHRNRFPVVSPRLSFTWKNILSCSDGFMEAIRWRVGDGRSTSFWHDVWLGDSALKDRFGEIFRLARDREGTVASFWRSVTPNGVWDVRLRRNPGGAGADTLPDLLRELYSVELADGIPDEANARPTKESMKWENIKYAWDNSRRSFYTIFGWK</sequence>
<dbReference type="AlphaFoldDB" id="A0AAV9EP33"/>
<accession>A0AAV9EP33</accession>
<protein>
    <recommendedName>
        <fullName evidence="3">Reverse transcriptase zinc-binding domain-containing protein</fullName>
    </recommendedName>
</protein>